<dbReference type="AlphaFoldDB" id="A0A7S3VIW8"/>
<dbReference type="InterPro" id="IPR000008">
    <property type="entry name" value="C2_dom"/>
</dbReference>
<proteinExistence type="predicted"/>
<sequence>MSSGRLCISVIEAQNVLADPLPELSFYVRLRLGHAEVKTDVMKDCISPKFLKDVRMDVPDAKSDVLRIELLQCGPRGDLVVGSDQLQVDSITTKGTVVHWFQLKAADDELAAELCMVLRYLPGSGQRSMTPSFGIAAREAKARALEDGSYEAQSAMRPESASSVPGALLQPSQALFTDLQGHEHKLLQQKLLQQQQQQQQVSFAPVTPAKQQSNPFGRPDLGAYSATESPPGNLSTGSSAPLNELDIFVADEDCTPPVPSSPYLLASAPDSTLHSPQGQGSNKRFSLAQAKRMATAQLPWPLAMVSGMLVGALIYLVKNRPAYDYEDTDTVCAIGQCVHKSEQGRLRRREEWI</sequence>
<organism evidence="4">
    <name type="scientific">Dunaliella tertiolecta</name>
    <name type="common">Green alga</name>
    <dbReference type="NCBI Taxonomy" id="3047"/>
    <lineage>
        <taxon>Eukaryota</taxon>
        <taxon>Viridiplantae</taxon>
        <taxon>Chlorophyta</taxon>
        <taxon>core chlorophytes</taxon>
        <taxon>Chlorophyceae</taxon>
        <taxon>CS clade</taxon>
        <taxon>Chlamydomonadales</taxon>
        <taxon>Dunaliellaceae</taxon>
        <taxon>Dunaliella</taxon>
    </lineage>
</organism>
<dbReference type="InterPro" id="IPR035892">
    <property type="entry name" value="C2_domain_sf"/>
</dbReference>
<dbReference type="SUPFAM" id="SSF49562">
    <property type="entry name" value="C2 domain (Calcium/lipid-binding domain, CaLB)"/>
    <property type="match status" value="1"/>
</dbReference>
<keyword evidence="2" id="KW-0812">Transmembrane</keyword>
<feature type="compositionally biased region" description="Polar residues" evidence="1">
    <location>
        <begin position="269"/>
        <end position="282"/>
    </location>
</feature>
<reference evidence="4" key="1">
    <citation type="submission" date="2021-01" db="EMBL/GenBank/DDBJ databases">
        <authorList>
            <person name="Corre E."/>
            <person name="Pelletier E."/>
            <person name="Niang G."/>
            <person name="Scheremetjew M."/>
            <person name="Finn R."/>
            <person name="Kale V."/>
            <person name="Holt S."/>
            <person name="Cochrane G."/>
            <person name="Meng A."/>
            <person name="Brown T."/>
            <person name="Cohen L."/>
        </authorList>
    </citation>
    <scope>NUCLEOTIDE SEQUENCE</scope>
    <source>
        <strain evidence="4">CCMP1320</strain>
    </source>
</reference>
<keyword evidence="2" id="KW-0472">Membrane</keyword>
<feature type="transmembrane region" description="Helical" evidence="2">
    <location>
        <begin position="298"/>
        <end position="317"/>
    </location>
</feature>
<protein>
    <recommendedName>
        <fullName evidence="3">C2 domain-containing protein</fullName>
    </recommendedName>
</protein>
<evidence type="ECO:0000256" key="1">
    <source>
        <dbReference type="SAM" id="MobiDB-lite"/>
    </source>
</evidence>
<dbReference type="CDD" id="cd00030">
    <property type="entry name" value="C2"/>
    <property type="match status" value="1"/>
</dbReference>
<feature type="compositionally biased region" description="Polar residues" evidence="1">
    <location>
        <begin position="226"/>
        <end position="240"/>
    </location>
</feature>
<feature type="region of interest" description="Disordered" evidence="1">
    <location>
        <begin position="202"/>
        <end position="240"/>
    </location>
</feature>
<evidence type="ECO:0000313" key="4">
    <source>
        <dbReference type="EMBL" id="CAE0489329.1"/>
    </source>
</evidence>
<name>A0A7S3VIW8_DUNTE</name>
<keyword evidence="2" id="KW-1133">Transmembrane helix</keyword>
<dbReference type="Gene3D" id="2.60.40.150">
    <property type="entry name" value="C2 domain"/>
    <property type="match status" value="1"/>
</dbReference>
<feature type="domain" description="C2" evidence="3">
    <location>
        <begin position="1"/>
        <end position="101"/>
    </location>
</feature>
<evidence type="ECO:0000256" key="2">
    <source>
        <dbReference type="SAM" id="Phobius"/>
    </source>
</evidence>
<evidence type="ECO:0000259" key="3">
    <source>
        <dbReference type="PROSITE" id="PS50004"/>
    </source>
</evidence>
<dbReference type="Pfam" id="PF00168">
    <property type="entry name" value="C2"/>
    <property type="match status" value="1"/>
</dbReference>
<dbReference type="EMBL" id="HBIP01008137">
    <property type="protein sequence ID" value="CAE0489329.1"/>
    <property type="molecule type" value="Transcribed_RNA"/>
</dbReference>
<gene>
    <name evidence="4" type="ORF">DTER00134_LOCUS4400</name>
</gene>
<accession>A0A7S3VIW8</accession>
<dbReference type="PROSITE" id="PS50004">
    <property type="entry name" value="C2"/>
    <property type="match status" value="1"/>
</dbReference>
<feature type="region of interest" description="Disordered" evidence="1">
    <location>
        <begin position="260"/>
        <end position="282"/>
    </location>
</feature>